<keyword evidence="4 9" id="KW-0812">Transmembrane</keyword>
<gene>
    <name evidence="11" type="ORF">FOL47_003457</name>
</gene>
<dbReference type="PANTHER" id="PTHR41394">
    <property type="entry name" value="MAGNESIUM TRANSPORTER MGTE"/>
    <property type="match status" value="1"/>
</dbReference>
<feature type="region of interest" description="Disordered" evidence="8">
    <location>
        <begin position="1"/>
        <end position="32"/>
    </location>
</feature>
<dbReference type="OrthoDB" id="435585at2759"/>
<evidence type="ECO:0000256" key="4">
    <source>
        <dbReference type="ARBA" id="ARBA00022692"/>
    </source>
</evidence>
<evidence type="ECO:0000256" key="8">
    <source>
        <dbReference type="SAM" id="MobiDB-lite"/>
    </source>
</evidence>
<keyword evidence="12" id="KW-1185">Reference proteome</keyword>
<feature type="transmembrane region" description="Helical" evidence="9">
    <location>
        <begin position="135"/>
        <end position="162"/>
    </location>
</feature>
<evidence type="ECO:0000256" key="2">
    <source>
        <dbReference type="ARBA" id="ARBA00009749"/>
    </source>
</evidence>
<evidence type="ECO:0000256" key="7">
    <source>
        <dbReference type="ARBA" id="ARBA00023136"/>
    </source>
</evidence>
<evidence type="ECO:0000313" key="12">
    <source>
        <dbReference type="Proteomes" id="UP000591131"/>
    </source>
</evidence>
<comment type="subcellular location">
    <subcellularLocation>
        <location evidence="1">Membrane</location>
        <topology evidence="1">Multi-pass membrane protein</topology>
    </subcellularLocation>
</comment>
<accession>A0A7J6M7S1</accession>
<keyword evidence="7 9" id="KW-0472">Membrane</keyword>
<dbReference type="Proteomes" id="UP000591131">
    <property type="component" value="Unassembled WGS sequence"/>
</dbReference>
<feature type="transmembrane region" description="Helical" evidence="9">
    <location>
        <begin position="57"/>
        <end position="78"/>
    </location>
</feature>
<evidence type="ECO:0000256" key="5">
    <source>
        <dbReference type="ARBA" id="ARBA00022842"/>
    </source>
</evidence>
<evidence type="ECO:0000256" key="9">
    <source>
        <dbReference type="SAM" id="Phobius"/>
    </source>
</evidence>
<dbReference type="GO" id="GO:0008324">
    <property type="term" value="F:monoatomic cation transmembrane transporter activity"/>
    <property type="evidence" value="ECO:0007669"/>
    <property type="project" value="InterPro"/>
</dbReference>
<dbReference type="PANTHER" id="PTHR41394:SF5">
    <property type="entry name" value="SLC41A_MGTE INTEGRAL MEMBRANE DOMAIN-CONTAINING PROTEIN"/>
    <property type="match status" value="1"/>
</dbReference>
<dbReference type="EMBL" id="JAAPAO010000207">
    <property type="protein sequence ID" value="KAF4667618.1"/>
    <property type="molecule type" value="Genomic_DNA"/>
</dbReference>
<dbReference type="Pfam" id="PF01769">
    <property type="entry name" value="MgtE"/>
    <property type="match status" value="1"/>
</dbReference>
<name>A0A7J6M7S1_PERCH</name>
<comment type="caution">
    <text evidence="11">The sequence shown here is derived from an EMBL/GenBank/DDBJ whole genome shotgun (WGS) entry which is preliminary data.</text>
</comment>
<feature type="transmembrane region" description="Helical" evidence="9">
    <location>
        <begin position="90"/>
        <end position="107"/>
    </location>
</feature>
<evidence type="ECO:0000256" key="6">
    <source>
        <dbReference type="ARBA" id="ARBA00022989"/>
    </source>
</evidence>
<keyword evidence="5" id="KW-0460">Magnesium</keyword>
<protein>
    <recommendedName>
        <fullName evidence="10">SLC41A/MgtE integral membrane domain-containing protein</fullName>
    </recommendedName>
</protein>
<dbReference type="SUPFAM" id="SSF161093">
    <property type="entry name" value="MgtE membrane domain-like"/>
    <property type="match status" value="1"/>
</dbReference>
<reference evidence="11 12" key="1">
    <citation type="submission" date="2020-04" db="EMBL/GenBank/DDBJ databases">
        <title>Perkinsus chesapeaki whole genome sequence.</title>
        <authorList>
            <person name="Bogema D.R."/>
        </authorList>
    </citation>
    <scope>NUCLEOTIDE SEQUENCE [LARGE SCALE GENOMIC DNA]</scope>
    <source>
        <strain evidence="11">ATCC PRA-425</strain>
    </source>
</reference>
<dbReference type="GO" id="GO:0016020">
    <property type="term" value="C:membrane"/>
    <property type="evidence" value="ECO:0007669"/>
    <property type="project" value="UniProtKB-SubCell"/>
</dbReference>
<feature type="compositionally biased region" description="Polar residues" evidence="8">
    <location>
        <begin position="1"/>
        <end position="13"/>
    </location>
</feature>
<comment type="similarity">
    <text evidence="2">Belongs to the SLC41A transporter family.</text>
</comment>
<evidence type="ECO:0000259" key="10">
    <source>
        <dbReference type="Pfam" id="PF01769"/>
    </source>
</evidence>
<feature type="domain" description="SLC41A/MgtE integral membrane" evidence="10">
    <location>
        <begin position="97"/>
        <end position="226"/>
    </location>
</feature>
<feature type="compositionally biased region" description="Low complexity" evidence="8">
    <location>
        <begin position="14"/>
        <end position="24"/>
    </location>
</feature>
<sequence>MDHSFPTQQSFSDSETSTVESNTEVETRVSQKESPPDSAILYHNAGTLRRCFTKIPALLITLFLELIPALVYSSGYSLLEPYIGREKSNLFIALNALVAAVAGNFALQNSSNMSRAISMKIITKHKWASHAWKEFLVGCALSIELGVLFFIITGFILCPILFHGQVDPTFGGVLGLVFLVSTTIGSFSGLITPPVLYFGLGLDPSACAGPGETCFQDVVGSVVMVYLAQGVFSLSKR</sequence>
<dbReference type="InterPro" id="IPR006667">
    <property type="entry name" value="SLC41_membr_dom"/>
</dbReference>
<keyword evidence="3" id="KW-0813">Transport</keyword>
<dbReference type="InterPro" id="IPR036739">
    <property type="entry name" value="SLC41_membr_dom_sf"/>
</dbReference>
<evidence type="ECO:0000256" key="3">
    <source>
        <dbReference type="ARBA" id="ARBA00022448"/>
    </source>
</evidence>
<organism evidence="11 12">
    <name type="scientific">Perkinsus chesapeaki</name>
    <name type="common">Clam parasite</name>
    <name type="synonym">Perkinsus andrewsi</name>
    <dbReference type="NCBI Taxonomy" id="330153"/>
    <lineage>
        <taxon>Eukaryota</taxon>
        <taxon>Sar</taxon>
        <taxon>Alveolata</taxon>
        <taxon>Perkinsozoa</taxon>
        <taxon>Perkinsea</taxon>
        <taxon>Perkinsida</taxon>
        <taxon>Perkinsidae</taxon>
        <taxon>Perkinsus</taxon>
    </lineage>
</organism>
<evidence type="ECO:0000256" key="1">
    <source>
        <dbReference type="ARBA" id="ARBA00004141"/>
    </source>
</evidence>
<evidence type="ECO:0000313" key="11">
    <source>
        <dbReference type="EMBL" id="KAF4667618.1"/>
    </source>
</evidence>
<proteinExistence type="inferred from homology"/>
<feature type="transmembrane region" description="Helical" evidence="9">
    <location>
        <begin position="168"/>
        <end position="191"/>
    </location>
</feature>
<keyword evidence="6 9" id="KW-1133">Transmembrane helix</keyword>
<dbReference type="AlphaFoldDB" id="A0A7J6M7S1"/>
<dbReference type="Gene3D" id="1.10.357.20">
    <property type="entry name" value="SLC41 divalent cation transporters, integral membrane domain"/>
    <property type="match status" value="1"/>
</dbReference>